<organism evidence="9 10">
    <name type="scientific">Tigriopus californicus</name>
    <name type="common">Marine copepod</name>
    <dbReference type="NCBI Taxonomy" id="6832"/>
    <lineage>
        <taxon>Eukaryota</taxon>
        <taxon>Metazoa</taxon>
        <taxon>Ecdysozoa</taxon>
        <taxon>Arthropoda</taxon>
        <taxon>Crustacea</taxon>
        <taxon>Multicrustacea</taxon>
        <taxon>Hexanauplia</taxon>
        <taxon>Copepoda</taxon>
        <taxon>Harpacticoida</taxon>
        <taxon>Harpacticidae</taxon>
        <taxon>Tigriopus</taxon>
    </lineage>
</organism>
<dbReference type="GO" id="GO:0000184">
    <property type="term" value="P:nuclear-transcribed mRNA catabolic process, nonsense-mediated decay"/>
    <property type="evidence" value="ECO:0007669"/>
    <property type="project" value="UniProtKB-KW"/>
</dbReference>
<feature type="compositionally biased region" description="Basic residues" evidence="7">
    <location>
        <begin position="905"/>
        <end position="917"/>
    </location>
</feature>
<dbReference type="Gene3D" id="1.25.40.10">
    <property type="entry name" value="Tetratricopeptide repeat domain"/>
    <property type="match status" value="1"/>
</dbReference>
<dbReference type="Gene3D" id="3.40.50.1010">
    <property type="entry name" value="5'-nuclease"/>
    <property type="match status" value="1"/>
</dbReference>
<feature type="region of interest" description="Disordered" evidence="7">
    <location>
        <begin position="54"/>
        <end position="933"/>
    </location>
</feature>
<dbReference type="GO" id="GO:0005737">
    <property type="term" value="C:cytoplasm"/>
    <property type="evidence" value="ECO:0007669"/>
    <property type="project" value="UniProtKB-SubCell"/>
</dbReference>
<protein>
    <recommendedName>
        <fullName evidence="8">PIN domain-containing protein</fullName>
    </recommendedName>
</protein>
<feature type="compositionally biased region" description="Basic and acidic residues" evidence="7">
    <location>
        <begin position="99"/>
        <end position="117"/>
    </location>
</feature>
<evidence type="ECO:0000256" key="7">
    <source>
        <dbReference type="SAM" id="MobiDB-lite"/>
    </source>
</evidence>
<evidence type="ECO:0000256" key="1">
    <source>
        <dbReference type="ARBA" id="ARBA00004123"/>
    </source>
</evidence>
<evidence type="ECO:0000256" key="2">
    <source>
        <dbReference type="ARBA" id="ARBA00004496"/>
    </source>
</evidence>
<evidence type="ECO:0000256" key="5">
    <source>
        <dbReference type="ARBA" id="ARBA00023242"/>
    </source>
</evidence>
<dbReference type="Pfam" id="PF10373">
    <property type="entry name" value="EST1_DNA_bind"/>
    <property type="match status" value="1"/>
</dbReference>
<feature type="compositionally biased region" description="Polar residues" evidence="7">
    <location>
        <begin position="514"/>
        <end position="530"/>
    </location>
</feature>
<feature type="compositionally biased region" description="Polar residues" evidence="7">
    <location>
        <begin position="328"/>
        <end position="364"/>
    </location>
</feature>
<feature type="coiled-coil region" evidence="6">
    <location>
        <begin position="1574"/>
        <end position="1601"/>
    </location>
</feature>
<dbReference type="GO" id="GO:0070034">
    <property type="term" value="F:telomerase RNA binding"/>
    <property type="evidence" value="ECO:0007669"/>
    <property type="project" value="TreeGrafter"/>
</dbReference>
<feature type="compositionally biased region" description="Polar residues" evidence="7">
    <location>
        <begin position="799"/>
        <end position="812"/>
    </location>
</feature>
<accession>A0A553PAH9</accession>
<dbReference type="PANTHER" id="PTHR15696:SF0">
    <property type="entry name" value="TELOMERASE-BINDING PROTEIN EST1A"/>
    <property type="match status" value="1"/>
</dbReference>
<keyword evidence="5" id="KW-0539">Nucleus</keyword>
<dbReference type="PANTHER" id="PTHR15696">
    <property type="entry name" value="SMG-7 SUPPRESSOR WITH MORPHOLOGICAL EFFECT ON GENITALIA PROTEIN 7"/>
    <property type="match status" value="1"/>
</dbReference>
<comment type="caution">
    <text evidence="9">The sequence shown here is derived from an EMBL/GenBank/DDBJ whole genome shotgun (WGS) entry which is preliminary data.</text>
</comment>
<evidence type="ECO:0000313" key="10">
    <source>
        <dbReference type="Proteomes" id="UP000318571"/>
    </source>
</evidence>
<dbReference type="InterPro" id="IPR045153">
    <property type="entry name" value="Est1/Ebs1-like"/>
</dbReference>
<dbReference type="Pfam" id="PF13638">
    <property type="entry name" value="PIN_4"/>
    <property type="match status" value="1"/>
</dbReference>
<evidence type="ECO:0000256" key="3">
    <source>
        <dbReference type="ARBA" id="ARBA00022490"/>
    </source>
</evidence>
<dbReference type="STRING" id="6832.A0A553PAH9"/>
<dbReference type="Pfam" id="PF10374">
    <property type="entry name" value="EST1"/>
    <property type="match status" value="1"/>
</dbReference>
<keyword evidence="3" id="KW-0963">Cytoplasm</keyword>
<feature type="compositionally biased region" description="Basic residues" evidence="7">
    <location>
        <begin position="458"/>
        <end position="467"/>
    </location>
</feature>
<feature type="compositionally biased region" description="Low complexity" evidence="7">
    <location>
        <begin position="396"/>
        <end position="406"/>
    </location>
</feature>
<feature type="compositionally biased region" description="Polar residues" evidence="7">
    <location>
        <begin position="646"/>
        <end position="660"/>
    </location>
</feature>
<feature type="compositionally biased region" description="Low complexity" evidence="7">
    <location>
        <begin position="880"/>
        <end position="903"/>
    </location>
</feature>
<keyword evidence="10" id="KW-1185">Reference proteome</keyword>
<feature type="compositionally biased region" description="Gly residues" evidence="7">
    <location>
        <begin position="539"/>
        <end position="549"/>
    </location>
</feature>
<feature type="compositionally biased region" description="Low complexity" evidence="7">
    <location>
        <begin position="730"/>
        <end position="742"/>
    </location>
</feature>
<feature type="compositionally biased region" description="Basic and acidic residues" evidence="7">
    <location>
        <begin position="474"/>
        <end position="490"/>
    </location>
</feature>
<gene>
    <name evidence="9" type="ORF">TCAL_08371</name>
</gene>
<dbReference type="SUPFAM" id="SSF88723">
    <property type="entry name" value="PIN domain-like"/>
    <property type="match status" value="1"/>
</dbReference>
<dbReference type="InterPro" id="IPR018834">
    <property type="entry name" value="DNA/RNA-bd_Est1-type"/>
</dbReference>
<feature type="compositionally biased region" description="Gly residues" evidence="7">
    <location>
        <begin position="604"/>
        <end position="618"/>
    </location>
</feature>
<dbReference type="InterPro" id="IPR019458">
    <property type="entry name" value="Est1-like_N"/>
</dbReference>
<dbReference type="SMART" id="SM00670">
    <property type="entry name" value="PINc"/>
    <property type="match status" value="1"/>
</dbReference>
<keyword evidence="4" id="KW-0866">Nonsense-mediated mRNA decay</keyword>
<feature type="compositionally biased region" description="Basic and acidic residues" evidence="7">
    <location>
        <begin position="293"/>
        <end position="307"/>
    </location>
</feature>
<evidence type="ECO:0000256" key="4">
    <source>
        <dbReference type="ARBA" id="ARBA00023161"/>
    </source>
</evidence>
<feature type="compositionally biased region" description="Basic and acidic residues" evidence="7">
    <location>
        <begin position="500"/>
        <end position="513"/>
    </location>
</feature>
<dbReference type="GO" id="GO:0042162">
    <property type="term" value="F:telomeric DNA binding"/>
    <property type="evidence" value="ECO:0007669"/>
    <property type="project" value="TreeGrafter"/>
</dbReference>
<dbReference type="EMBL" id="VCGU01000005">
    <property type="protein sequence ID" value="TRY74692.1"/>
    <property type="molecule type" value="Genomic_DNA"/>
</dbReference>
<feature type="compositionally biased region" description="Polar residues" evidence="7">
    <location>
        <begin position="773"/>
        <end position="783"/>
    </location>
</feature>
<dbReference type="InterPro" id="IPR002716">
    <property type="entry name" value="PIN_dom"/>
</dbReference>
<evidence type="ECO:0000259" key="8">
    <source>
        <dbReference type="SMART" id="SM00670"/>
    </source>
</evidence>
<dbReference type="SUPFAM" id="SSF48452">
    <property type="entry name" value="TPR-like"/>
    <property type="match status" value="1"/>
</dbReference>
<feature type="domain" description="PIN" evidence="8">
    <location>
        <begin position="1616"/>
        <end position="1776"/>
    </location>
</feature>
<reference evidence="9 10" key="1">
    <citation type="journal article" date="2018" name="Nat. Ecol. Evol.">
        <title>Genomic signatures of mitonuclear coevolution across populations of Tigriopus californicus.</title>
        <authorList>
            <person name="Barreto F.S."/>
            <person name="Watson E.T."/>
            <person name="Lima T.G."/>
            <person name="Willett C.S."/>
            <person name="Edmands S."/>
            <person name="Li W."/>
            <person name="Burton R.S."/>
        </authorList>
    </citation>
    <scope>NUCLEOTIDE SEQUENCE [LARGE SCALE GENOMIC DNA]</scope>
    <source>
        <strain evidence="9 10">San Diego</strain>
    </source>
</reference>
<comment type="subcellular location">
    <subcellularLocation>
        <location evidence="2">Cytoplasm</location>
    </subcellularLocation>
    <subcellularLocation>
        <location evidence="1">Nucleus</location>
    </subcellularLocation>
</comment>
<feature type="compositionally biased region" description="Basic and acidic residues" evidence="7">
    <location>
        <begin position="426"/>
        <end position="435"/>
    </location>
</feature>
<proteinExistence type="predicted"/>
<feature type="region of interest" description="Disordered" evidence="7">
    <location>
        <begin position="1230"/>
        <end position="1249"/>
    </location>
</feature>
<dbReference type="CDD" id="cd09885">
    <property type="entry name" value="PIN_Smg6-like"/>
    <property type="match status" value="1"/>
</dbReference>
<feature type="compositionally biased region" description="Basic and acidic residues" evidence="7">
    <location>
        <begin position="813"/>
        <end position="827"/>
    </location>
</feature>
<evidence type="ECO:0000256" key="6">
    <source>
        <dbReference type="SAM" id="Coils"/>
    </source>
</evidence>
<dbReference type="OMA" id="MMAINIY"/>
<feature type="compositionally biased region" description="Basic and acidic residues" evidence="7">
    <location>
        <begin position="409"/>
        <end position="419"/>
    </location>
</feature>
<dbReference type="Proteomes" id="UP000318571">
    <property type="component" value="Chromosome 2"/>
</dbReference>
<feature type="compositionally biased region" description="Gly residues" evidence="7">
    <location>
        <begin position="207"/>
        <end position="218"/>
    </location>
</feature>
<feature type="compositionally biased region" description="Low complexity" evidence="7">
    <location>
        <begin position="149"/>
        <end position="159"/>
    </location>
</feature>
<sequence length="1799" mass="201723">MERFPTTQRLLMAPIARQPILKRAFPASGFCHWPVCPPDAVSVLPMSSEAQPPIAPAVSSAPVHPPAKEGTPSSSGSSGGRSSHHHSSRGRGRGRGSGRSHEDHRHAERTKRPDVQHYKPGAFKSTPKGEEEDGRFHAENGAPAPTPAPAQTQPPSSGKRSGKGRGQHSVDKGTAKPDPVSTHPEAGTHPPVEPGSSSTSQAAHSGGNSGGGGGGAHGRGGKSKKKKPDQAHYVPKKVDAPGSDQPEQDGPTSKVIPTSNDDPVAPSSHKPSTSDTQPKEEAPPKASRNKSGKAKDNRESKNRDGNRRARGRNANHQNPPLSQEIDHTQQNGFTENPSAKGSQQGGQREKSATSQPSSRASGIQETVLPTPEPNRDSKANSEEDRSMHKRKKQTEQEQQPAQPATQLQRENRDHRDRGSNHHNQQQRKDFRRDHNQQSQNSRKFEAQIPPRLRDRQQQQKHNHHHHQQQQQQHAHRDFNHGHPEADRERSGGGVNSQGKNEYHQHSSQYERQRYTRSPSPRQVTRRSQSPMGVVHHRGGGGGGGGGREGGSLNRRTEKGRRFSESEQHPPSDWGNRYFREPSGYQHSDNYRAQGGAWEDHRGGGGRGAGRGGRGGGGRVAHNSQVPPKVEVPPRFMKGRGQVRSMPASQQRFSGQNQSHSPLDADRVASGDEEEDISVISNSHRDTADVPKSGSSRPPLLSMDSEMSDWSVEVDEDEIRMKNSLLDRQSSRSVPPAPSSSSGPSGGGIIRLPPTQAPSSSSNQSKPHQSSNNRGHNQHSTAASNPAWRGVPQREIQYQMEPSSNRQGKSSLSHRGERDQKFLFDHKNPNKPIPAPNHAHGRPPPGNSGGSSSGPMRDGGASSHPFQENFAPPPFSPQMAPHNHQNPPQQQQHHQQQQHNLPPQHHLPHPHSQPHRHPPPLMGVPMPKMQPQPEWYDVKDSDPKTKHYPVVLGMAQNDFALQEIFKQGHYCLCHLWDTEVQKLRKSIQLALEHLIRTDLQYCAFHDVEFHIWKIAFYRLLEFMKLGVKDGPEDLRRKLEANINELLEEGIEYYTHLLDVLDSHYKLHLEQYYDVLEPRSHDKHFKLALMSVQKCLLCLGDLSRYRELIQETSNFGKARQYYQKASNIEPRNGRPFNQLGVLAVNTKRKFEAVYYNMRCLMAKNPFQSSQESLTVMFEDIKRKWEANDRKRLEDKEARRRAAQKEVEGNQLIKGTHLRKEIWIRPEGGRRLHRTTSALDTPETNEDDEDLRELSTSDLNRRFNNTFLYLIGKLYSNISMETFGIALELLRKEFRELLARVPLPLDSKRLVQIMSLNMFVIEQTKMKGGDSENYRSAMQVSALQLAFDMFGILVERSNNLLEGFRPSLNETSQCIFPDDDLPNLLSAIKVWCDWLLGNNDTWYPIVADEPFTHLAALATHLEKLKPVLKPILLTFLEETQFHIHPDRDSFELVRLGEDALLCDFSPWFRGLTWELYRRYAPRSLPLPLAQDVRRIDAINFCVDFLEGLEPPILKWSLPDNAHISLVETTKSPQEKANANLTHMIESEEDILEESYSDEDSTLQRHATLSNTKDGGQLSALKQKKNELERRKLVEEREARRMQREILAEHVNVVLEICPRYIVTDTNCFVDHLNDIKNLANTNQFRIRVPLVVLTELEGLAKGAHPHKYASHGHAVMVSENARRALQFLHDHRQPSIKCVTSKGTTLSTMGVANEEDNTEGKNNDDLILNTCLSLSELAPISAIASRGGEGGSSSSGGADKMRVVKREVVLLTEDRNLKLKSHLHDIPVNKVGDFVRWACQGP</sequence>
<dbReference type="InterPro" id="IPR011990">
    <property type="entry name" value="TPR-like_helical_dom_sf"/>
</dbReference>
<keyword evidence="6" id="KW-0175">Coiled coil</keyword>
<feature type="compositionally biased region" description="Basic and acidic residues" evidence="7">
    <location>
        <begin position="373"/>
        <end position="386"/>
    </location>
</feature>
<feature type="compositionally biased region" description="Low complexity" evidence="7">
    <location>
        <begin position="752"/>
        <end position="772"/>
    </location>
</feature>
<name>A0A553PAH9_TIGCA</name>
<dbReference type="GO" id="GO:0005697">
    <property type="term" value="C:telomerase holoenzyme complex"/>
    <property type="evidence" value="ECO:0007669"/>
    <property type="project" value="TreeGrafter"/>
</dbReference>
<evidence type="ECO:0000313" key="9">
    <source>
        <dbReference type="EMBL" id="TRY74692.1"/>
    </source>
</evidence>
<feature type="compositionally biased region" description="Basic and acidic residues" evidence="7">
    <location>
        <begin position="554"/>
        <end position="569"/>
    </location>
</feature>
<dbReference type="InterPro" id="IPR029060">
    <property type="entry name" value="PIN-like_dom_sf"/>
</dbReference>
<feature type="compositionally biased region" description="Basic residues" evidence="7">
    <location>
        <begin position="82"/>
        <end position="98"/>
    </location>
</feature>